<feature type="transmembrane region" description="Helical" evidence="2">
    <location>
        <begin position="179"/>
        <end position="195"/>
    </location>
</feature>
<dbReference type="PANTHER" id="PTHR36435">
    <property type="entry name" value="SLR1288 PROTEIN"/>
    <property type="match status" value="1"/>
</dbReference>
<name>A0A3R9IQH7_STRPA</name>
<keyword evidence="2" id="KW-1133">Transmembrane helix</keyword>
<dbReference type="InterPro" id="IPR052710">
    <property type="entry name" value="CAAX_protease"/>
</dbReference>
<evidence type="ECO:0000313" key="5">
    <source>
        <dbReference type="Proteomes" id="UP000430295"/>
    </source>
</evidence>
<keyword evidence="4" id="KW-0378">Hydrolase</keyword>
<dbReference type="InterPro" id="IPR003675">
    <property type="entry name" value="Rce1/LyrA-like_dom"/>
</dbReference>
<evidence type="ECO:0000313" key="4">
    <source>
        <dbReference type="EMBL" id="MTR40655.1"/>
    </source>
</evidence>
<dbReference type="GO" id="GO:0004175">
    <property type="term" value="F:endopeptidase activity"/>
    <property type="evidence" value="ECO:0007669"/>
    <property type="project" value="UniProtKB-ARBA"/>
</dbReference>
<comment type="similarity">
    <text evidence="1">Belongs to the UPF0177 family.</text>
</comment>
<protein>
    <submittedName>
        <fullName evidence="4">CPBP family intramembrane metalloprotease</fullName>
    </submittedName>
</protein>
<proteinExistence type="inferred from homology"/>
<dbReference type="PANTHER" id="PTHR36435:SF1">
    <property type="entry name" value="CAAX AMINO TERMINAL PROTEASE FAMILY PROTEIN"/>
    <property type="match status" value="1"/>
</dbReference>
<dbReference type="GO" id="GO:0080120">
    <property type="term" value="P:CAAX-box protein maturation"/>
    <property type="evidence" value="ECO:0007669"/>
    <property type="project" value="UniProtKB-ARBA"/>
</dbReference>
<keyword evidence="4" id="KW-0482">Metalloprotease</keyword>
<dbReference type="AlphaFoldDB" id="A0A3R9IQH7"/>
<feature type="transmembrane region" description="Helical" evidence="2">
    <location>
        <begin position="149"/>
        <end position="167"/>
    </location>
</feature>
<sequence length="327" mass="37283">MNQYNRLLDPKKDIGRYSGTLAIYLLVMTLVTVLWEVLLGLTIAGSLRKDPSQVTEKLNALNVWAGIPYLISISIGLFLFNAYRKKALYKYDLKHKGRKMTLSVFFILLAFLGFSQVFSSVMTQVIERMFETIGLHSPTPDLGDTIERSWTMLLYAGFFGPITEEFFFRGAGLRGLERYGKIFAIVMTAILFGLFHANFDQLFFAGIIGLGFGYIAFEYNIWWAIFYHIFNNFVISQGLHYVAYHVDEGLANWLQIGVLAIGSIVMIVVLATKWPAIKAYIQANKPQPGVFQRALASFWFWFFVLFTILMSIVPYVIPLFQMANLKG</sequence>
<evidence type="ECO:0000256" key="2">
    <source>
        <dbReference type="SAM" id="Phobius"/>
    </source>
</evidence>
<evidence type="ECO:0000256" key="1">
    <source>
        <dbReference type="ARBA" id="ARBA00009067"/>
    </source>
</evidence>
<dbReference type="GO" id="GO:0006508">
    <property type="term" value="P:proteolysis"/>
    <property type="evidence" value="ECO:0007669"/>
    <property type="project" value="UniProtKB-KW"/>
</dbReference>
<dbReference type="Proteomes" id="UP000430295">
    <property type="component" value="Unassembled WGS sequence"/>
</dbReference>
<dbReference type="RefSeq" id="WP_021153375.1">
    <property type="nucleotide sequence ID" value="NZ_JAHZPC010000001.1"/>
</dbReference>
<feature type="transmembrane region" description="Helical" evidence="2">
    <location>
        <begin position="104"/>
        <end position="126"/>
    </location>
</feature>
<evidence type="ECO:0000259" key="3">
    <source>
        <dbReference type="Pfam" id="PF02517"/>
    </source>
</evidence>
<feature type="transmembrane region" description="Helical" evidence="2">
    <location>
        <begin position="21"/>
        <end position="43"/>
    </location>
</feature>
<keyword evidence="4" id="KW-0645">Protease</keyword>
<dbReference type="Pfam" id="PF02517">
    <property type="entry name" value="Rce1-like"/>
    <property type="match status" value="1"/>
</dbReference>
<feature type="domain" description="CAAX prenyl protease 2/Lysostaphin resistance protein A-like" evidence="3">
    <location>
        <begin position="149"/>
        <end position="234"/>
    </location>
</feature>
<dbReference type="GO" id="GO:0008237">
    <property type="term" value="F:metallopeptidase activity"/>
    <property type="evidence" value="ECO:0007669"/>
    <property type="project" value="UniProtKB-KW"/>
</dbReference>
<reference evidence="4 5" key="1">
    <citation type="journal article" date="2019" name="Nat. Med.">
        <title>A library of human gut bacterial isolates paired with longitudinal multiomics data enables mechanistic microbiome research.</title>
        <authorList>
            <person name="Poyet M."/>
            <person name="Groussin M."/>
            <person name="Gibbons S.M."/>
            <person name="Avila-Pacheco J."/>
            <person name="Jiang X."/>
            <person name="Kearney S.M."/>
            <person name="Perrotta A.R."/>
            <person name="Berdy B."/>
            <person name="Zhao S."/>
            <person name="Lieberman T.D."/>
            <person name="Swanson P.K."/>
            <person name="Smith M."/>
            <person name="Roesemann S."/>
            <person name="Alexander J.E."/>
            <person name="Rich S.A."/>
            <person name="Livny J."/>
            <person name="Vlamakis H."/>
            <person name="Clish C."/>
            <person name="Bullock K."/>
            <person name="Deik A."/>
            <person name="Scott J."/>
            <person name="Pierce K.A."/>
            <person name="Xavier R.J."/>
            <person name="Alm E.J."/>
        </authorList>
    </citation>
    <scope>NUCLEOTIDE SEQUENCE [LARGE SCALE GENOMIC DNA]</scope>
    <source>
        <strain evidence="4 5">BIOML-A18</strain>
    </source>
</reference>
<dbReference type="EMBL" id="WMYS01000001">
    <property type="protein sequence ID" value="MTR40655.1"/>
    <property type="molecule type" value="Genomic_DNA"/>
</dbReference>
<feature type="transmembrane region" description="Helical" evidence="2">
    <location>
        <begin position="250"/>
        <end position="274"/>
    </location>
</feature>
<accession>A0A3R9IQH7</accession>
<gene>
    <name evidence="4" type="ORF">GMC75_02885</name>
</gene>
<comment type="caution">
    <text evidence="4">The sequence shown here is derived from an EMBL/GenBank/DDBJ whole genome shotgun (WGS) entry which is preliminary data.</text>
</comment>
<organism evidence="4 5">
    <name type="scientific">Streptococcus parasanguinis</name>
    <dbReference type="NCBI Taxonomy" id="1318"/>
    <lineage>
        <taxon>Bacteria</taxon>
        <taxon>Bacillati</taxon>
        <taxon>Bacillota</taxon>
        <taxon>Bacilli</taxon>
        <taxon>Lactobacillales</taxon>
        <taxon>Streptococcaceae</taxon>
        <taxon>Streptococcus</taxon>
    </lineage>
</organism>
<keyword evidence="2" id="KW-0472">Membrane</keyword>
<feature type="transmembrane region" description="Helical" evidence="2">
    <location>
        <begin position="63"/>
        <end position="83"/>
    </location>
</feature>
<keyword evidence="2" id="KW-0812">Transmembrane</keyword>
<feature type="transmembrane region" description="Helical" evidence="2">
    <location>
        <begin position="295"/>
        <end position="317"/>
    </location>
</feature>